<protein>
    <submittedName>
        <fullName evidence="3">DUF4097 family beta strand repeat-containing protein</fullName>
    </submittedName>
</protein>
<evidence type="ECO:0000259" key="2">
    <source>
        <dbReference type="Pfam" id="PF13349"/>
    </source>
</evidence>
<evidence type="ECO:0000313" key="4">
    <source>
        <dbReference type="Proteomes" id="UP001155077"/>
    </source>
</evidence>
<feature type="signal peptide" evidence="1">
    <location>
        <begin position="1"/>
        <end position="18"/>
    </location>
</feature>
<feature type="chain" id="PRO_5045326537" evidence="1">
    <location>
        <begin position="19"/>
        <end position="230"/>
    </location>
</feature>
<name>A0ABT0YWZ6_9FLAO</name>
<evidence type="ECO:0000313" key="3">
    <source>
        <dbReference type="EMBL" id="MCM8567981.1"/>
    </source>
</evidence>
<comment type="caution">
    <text evidence="3">The sequence shown here is derived from an EMBL/GenBank/DDBJ whole genome shotgun (WGS) entry which is preliminary data.</text>
</comment>
<dbReference type="RefSeq" id="WP_252110391.1">
    <property type="nucleotide sequence ID" value="NZ_JAMSCK010000001.1"/>
</dbReference>
<keyword evidence="1" id="KW-0732">Signal</keyword>
<feature type="domain" description="DUF4097" evidence="2">
    <location>
        <begin position="72"/>
        <end position="229"/>
    </location>
</feature>
<dbReference type="Pfam" id="PF13349">
    <property type="entry name" value="DUF4097"/>
    <property type="match status" value="1"/>
</dbReference>
<proteinExistence type="predicted"/>
<sequence length="230" mass="26123">MKNLFSFLFLLMSFSIYAQKEITKEVKYENQSVKVEFPFASDIQIKTWDKSTIRVEAKIETEEEKYTEMFALQINSDDSSINIESNSKDMFEAYHEEKKGSAKKIHGMLDHEFNYVLYIPKNVKLKLNSITAKVFSDFLQGDIEVEVVSGDIVIKEHKGNLQLNSVAGKINVACKNASLNAKTLTGEIHTSEKLKLERKNNFIGHEVTLQPANAENTLNLTTVSGDIYLN</sequence>
<dbReference type="EMBL" id="JAMSCK010000001">
    <property type="protein sequence ID" value="MCM8567981.1"/>
    <property type="molecule type" value="Genomic_DNA"/>
</dbReference>
<accession>A0ABT0YWZ6</accession>
<gene>
    <name evidence="3" type="ORF">NE848_01200</name>
</gene>
<reference evidence="3" key="1">
    <citation type="submission" date="2022-06" db="EMBL/GenBank/DDBJ databases">
        <title>Gramella sediminis sp. nov., isolated from deep-sea sediment of the Indian Ocean.</title>
        <authorList>
            <person name="Yang L."/>
        </authorList>
    </citation>
    <scope>NUCLEOTIDE SEQUENCE</scope>
    <source>
        <strain evidence="3">HMD3159</strain>
    </source>
</reference>
<keyword evidence="4" id="KW-1185">Reference proteome</keyword>
<dbReference type="InterPro" id="IPR025164">
    <property type="entry name" value="Toastrack_DUF4097"/>
</dbReference>
<organism evidence="3 4">
    <name type="scientific">Gramella jeungdoensis</name>
    <dbReference type="NCBI Taxonomy" id="708091"/>
    <lineage>
        <taxon>Bacteria</taxon>
        <taxon>Pseudomonadati</taxon>
        <taxon>Bacteroidota</taxon>
        <taxon>Flavobacteriia</taxon>
        <taxon>Flavobacteriales</taxon>
        <taxon>Flavobacteriaceae</taxon>
        <taxon>Christiangramia</taxon>
    </lineage>
</organism>
<evidence type="ECO:0000256" key="1">
    <source>
        <dbReference type="SAM" id="SignalP"/>
    </source>
</evidence>
<dbReference type="Proteomes" id="UP001155077">
    <property type="component" value="Unassembled WGS sequence"/>
</dbReference>